<dbReference type="Proteomes" id="UP001160148">
    <property type="component" value="Unassembled WGS sequence"/>
</dbReference>
<reference evidence="2 3" key="1">
    <citation type="submission" date="2023-01" db="EMBL/GenBank/DDBJ databases">
        <authorList>
            <person name="Whitehead M."/>
        </authorList>
    </citation>
    <scope>NUCLEOTIDE SEQUENCE [LARGE SCALE GENOMIC DNA]</scope>
</reference>
<evidence type="ECO:0000313" key="3">
    <source>
        <dbReference type="Proteomes" id="UP001160148"/>
    </source>
</evidence>
<evidence type="ECO:0000256" key="1">
    <source>
        <dbReference type="SAM" id="MobiDB-lite"/>
    </source>
</evidence>
<accession>A0AAV0WGK8</accession>
<feature type="compositionally biased region" description="Low complexity" evidence="1">
    <location>
        <begin position="77"/>
        <end position="89"/>
    </location>
</feature>
<feature type="region of interest" description="Disordered" evidence="1">
    <location>
        <begin position="1"/>
        <end position="114"/>
    </location>
</feature>
<keyword evidence="3" id="KW-1185">Reference proteome</keyword>
<protein>
    <submittedName>
        <fullName evidence="2">Uncharacterized protein</fullName>
    </submittedName>
</protein>
<dbReference type="AlphaFoldDB" id="A0AAV0WGK8"/>
<sequence>MLCTNESTTGPLPRPDNDYRPPPGLHRYSLHRPLPGLLPLQTRPAVIRPPPGLYRILPQQLVNQDPQRSAFRPPPGLHRLPPGLHRLPPGLSPILPQQPQPPPPQPPQQPQPPT</sequence>
<gene>
    <name evidence="2" type="ORF">MEUPH1_LOCUS10619</name>
</gene>
<evidence type="ECO:0000313" key="2">
    <source>
        <dbReference type="EMBL" id="CAI6354656.1"/>
    </source>
</evidence>
<comment type="caution">
    <text evidence="2">The sequence shown here is derived from an EMBL/GenBank/DDBJ whole genome shotgun (WGS) entry which is preliminary data.</text>
</comment>
<organism evidence="2 3">
    <name type="scientific">Macrosiphum euphorbiae</name>
    <name type="common">potato aphid</name>
    <dbReference type="NCBI Taxonomy" id="13131"/>
    <lineage>
        <taxon>Eukaryota</taxon>
        <taxon>Metazoa</taxon>
        <taxon>Ecdysozoa</taxon>
        <taxon>Arthropoda</taxon>
        <taxon>Hexapoda</taxon>
        <taxon>Insecta</taxon>
        <taxon>Pterygota</taxon>
        <taxon>Neoptera</taxon>
        <taxon>Paraneoptera</taxon>
        <taxon>Hemiptera</taxon>
        <taxon>Sternorrhyncha</taxon>
        <taxon>Aphidomorpha</taxon>
        <taxon>Aphidoidea</taxon>
        <taxon>Aphididae</taxon>
        <taxon>Macrosiphini</taxon>
        <taxon>Macrosiphum</taxon>
    </lineage>
</organism>
<feature type="compositionally biased region" description="Pro residues" evidence="1">
    <location>
        <begin position="96"/>
        <end position="114"/>
    </location>
</feature>
<name>A0AAV0WGK8_9HEMI</name>
<feature type="compositionally biased region" description="Polar residues" evidence="1">
    <location>
        <begin position="1"/>
        <end position="10"/>
    </location>
</feature>
<dbReference type="EMBL" id="CARXXK010000002">
    <property type="protein sequence ID" value="CAI6354656.1"/>
    <property type="molecule type" value="Genomic_DNA"/>
</dbReference>
<proteinExistence type="predicted"/>